<dbReference type="AlphaFoldDB" id="A0A409YLX4"/>
<dbReference type="InParanoid" id="A0A409YLX4"/>
<keyword evidence="2" id="KW-1185">Reference proteome</keyword>
<gene>
    <name evidence="1" type="ORF">CVT26_006125</name>
</gene>
<reference evidence="1 2" key="1">
    <citation type="journal article" date="2018" name="Evol. Lett.">
        <title>Horizontal gene cluster transfer increased hallucinogenic mushroom diversity.</title>
        <authorList>
            <person name="Reynolds H.T."/>
            <person name="Vijayakumar V."/>
            <person name="Gluck-Thaler E."/>
            <person name="Korotkin H.B."/>
            <person name="Matheny P.B."/>
            <person name="Slot J.C."/>
        </authorList>
    </citation>
    <scope>NUCLEOTIDE SEQUENCE [LARGE SCALE GENOMIC DNA]</scope>
    <source>
        <strain evidence="1 2">SRW20</strain>
    </source>
</reference>
<proteinExistence type="predicted"/>
<dbReference type="EMBL" id="NHYE01000718">
    <property type="protein sequence ID" value="PPR03584.1"/>
    <property type="molecule type" value="Genomic_DNA"/>
</dbReference>
<evidence type="ECO:0000313" key="1">
    <source>
        <dbReference type="EMBL" id="PPR03584.1"/>
    </source>
</evidence>
<sequence length="478" mass="53412">MLHTPQELVDHILNFAREDLPTLRSSRLVCRSWNISARVHTCRRLDLQVREQDVLNGLHNFNGGTLPCAHLNDVSSTVITEQTVANTDLFPSPTSGSHKSGQHKALLTRLTFKRLQSLFDILQCSLDMAHCVREVVVGNTIHLEQSEQWKAYAELLTNILSSLPRVSSLYLHHIYFPSPAFAKFLLEALPSAVELERLELLDCLMPQVDDILPLLNHFPGMTSLRLSNVRFKEFQGYNHNGLPASNCQNTPLHCERQFRRSLLKLSIDALPLSPILCCFISRHCRIDLTKLRSLTLSNVSDIPNLRCFLQVAGGNLEDLQITGPCYSSRYVDQQAMFNLSHTPRLKTLRIFGPKWMASICPSEKLQHIFKLSQPAESSKLSSTNYVTSSSAALSPPPPTSLESLHIGIAAFKRDGQDLDYSKWSALDEVLSGPAFASLALVNMEIDMTLSGKRGVDAAKVVASFPRLRKAKKIYVACS</sequence>
<comment type="caution">
    <text evidence="1">The sequence shown here is derived from an EMBL/GenBank/DDBJ whole genome shotgun (WGS) entry which is preliminary data.</text>
</comment>
<dbReference type="OrthoDB" id="2788229at2759"/>
<name>A0A409YLX4_9AGAR</name>
<dbReference type="Proteomes" id="UP000284706">
    <property type="component" value="Unassembled WGS sequence"/>
</dbReference>
<protein>
    <recommendedName>
        <fullName evidence="3">F-box domain-containing protein</fullName>
    </recommendedName>
</protein>
<evidence type="ECO:0000313" key="2">
    <source>
        <dbReference type="Proteomes" id="UP000284706"/>
    </source>
</evidence>
<accession>A0A409YLX4</accession>
<evidence type="ECO:0008006" key="3">
    <source>
        <dbReference type="Google" id="ProtNLM"/>
    </source>
</evidence>
<organism evidence="1 2">
    <name type="scientific">Gymnopilus dilepis</name>
    <dbReference type="NCBI Taxonomy" id="231916"/>
    <lineage>
        <taxon>Eukaryota</taxon>
        <taxon>Fungi</taxon>
        <taxon>Dikarya</taxon>
        <taxon>Basidiomycota</taxon>
        <taxon>Agaricomycotina</taxon>
        <taxon>Agaricomycetes</taxon>
        <taxon>Agaricomycetidae</taxon>
        <taxon>Agaricales</taxon>
        <taxon>Agaricineae</taxon>
        <taxon>Hymenogastraceae</taxon>
        <taxon>Gymnopilus</taxon>
    </lineage>
</organism>
<dbReference type="SUPFAM" id="SSF52047">
    <property type="entry name" value="RNI-like"/>
    <property type="match status" value="1"/>
</dbReference>